<dbReference type="RefSeq" id="WP_055401543.1">
    <property type="nucleotide sequence ID" value="NZ_JAMXAX010000145.1"/>
</dbReference>
<gene>
    <name evidence="3" type="ORF">ACFOW3_09385</name>
</gene>
<keyword evidence="4" id="KW-1185">Reference proteome</keyword>
<feature type="compositionally biased region" description="Low complexity" evidence="1">
    <location>
        <begin position="139"/>
        <end position="148"/>
    </location>
</feature>
<sequence length="148" mass="15623">MNHKLISLVAACLAVGSTAALALTNDEHKAEMEKVEATAKADKKACAAMKDNARDICKAEAKGREKIAKAELEQRFRPSPKNEADVKSAKANATYDVAKEKCEDQKGAAQATCKKAAKAAHESAKADMKAEKKAEKAVPAKAANANKG</sequence>
<feature type="signal peptide" evidence="2">
    <location>
        <begin position="1"/>
        <end position="22"/>
    </location>
</feature>
<evidence type="ECO:0000313" key="4">
    <source>
        <dbReference type="Proteomes" id="UP001595693"/>
    </source>
</evidence>
<feature type="chain" id="PRO_5045888167" description="Cell envelope biogenesis protein TolA" evidence="2">
    <location>
        <begin position="23"/>
        <end position="148"/>
    </location>
</feature>
<feature type="compositionally biased region" description="Basic and acidic residues" evidence="1">
    <location>
        <begin position="119"/>
        <end position="138"/>
    </location>
</feature>
<evidence type="ECO:0000313" key="3">
    <source>
        <dbReference type="EMBL" id="MFC3934839.1"/>
    </source>
</evidence>
<proteinExistence type="predicted"/>
<protein>
    <recommendedName>
        <fullName evidence="5">Cell envelope biogenesis protein TolA</fullName>
    </recommendedName>
</protein>
<organism evidence="3 4">
    <name type="scientific">Acidovorax facilis</name>
    <dbReference type="NCBI Taxonomy" id="12917"/>
    <lineage>
        <taxon>Bacteria</taxon>
        <taxon>Pseudomonadati</taxon>
        <taxon>Pseudomonadota</taxon>
        <taxon>Betaproteobacteria</taxon>
        <taxon>Burkholderiales</taxon>
        <taxon>Comamonadaceae</taxon>
        <taxon>Acidovorax</taxon>
    </lineage>
</organism>
<feature type="region of interest" description="Disordered" evidence="1">
    <location>
        <begin position="118"/>
        <end position="148"/>
    </location>
</feature>
<comment type="caution">
    <text evidence="3">The sequence shown here is derived from an EMBL/GenBank/DDBJ whole genome shotgun (WGS) entry which is preliminary data.</text>
</comment>
<evidence type="ECO:0008006" key="5">
    <source>
        <dbReference type="Google" id="ProtNLM"/>
    </source>
</evidence>
<reference evidence="4" key="1">
    <citation type="journal article" date="2019" name="Int. J. Syst. Evol. Microbiol.">
        <title>The Global Catalogue of Microorganisms (GCM) 10K type strain sequencing project: providing services to taxonomists for standard genome sequencing and annotation.</title>
        <authorList>
            <consortium name="The Broad Institute Genomics Platform"/>
            <consortium name="The Broad Institute Genome Sequencing Center for Infectious Disease"/>
            <person name="Wu L."/>
            <person name="Ma J."/>
        </authorList>
    </citation>
    <scope>NUCLEOTIDE SEQUENCE [LARGE SCALE GENOMIC DNA]</scope>
    <source>
        <strain evidence="4">CCUG 2113</strain>
    </source>
</reference>
<keyword evidence="2" id="KW-0732">Signal</keyword>
<name>A0ABV8D9R6_9BURK</name>
<evidence type="ECO:0000256" key="1">
    <source>
        <dbReference type="SAM" id="MobiDB-lite"/>
    </source>
</evidence>
<dbReference type="EMBL" id="JBHSAJ010000025">
    <property type="protein sequence ID" value="MFC3934839.1"/>
    <property type="molecule type" value="Genomic_DNA"/>
</dbReference>
<accession>A0ABV8D9R6</accession>
<dbReference type="Proteomes" id="UP001595693">
    <property type="component" value="Unassembled WGS sequence"/>
</dbReference>
<evidence type="ECO:0000256" key="2">
    <source>
        <dbReference type="SAM" id="SignalP"/>
    </source>
</evidence>